<feature type="domain" description="Methyltransferase" evidence="5">
    <location>
        <begin position="59"/>
        <end position="141"/>
    </location>
</feature>
<feature type="signal peptide" evidence="4">
    <location>
        <begin position="1"/>
        <end position="29"/>
    </location>
</feature>
<comment type="caution">
    <text evidence="6">The sequence shown here is derived from an EMBL/GenBank/DDBJ whole genome shotgun (WGS) entry which is preliminary data.</text>
</comment>
<keyword evidence="4" id="KW-0732">Signal</keyword>
<dbReference type="Proteomes" id="UP000473278">
    <property type="component" value="Unassembled WGS sequence"/>
</dbReference>
<dbReference type="InterPro" id="IPR041698">
    <property type="entry name" value="Methyltransf_25"/>
</dbReference>
<accession>A0A6M1SWY8</accession>
<dbReference type="PANTHER" id="PTHR13610:SF11">
    <property type="entry name" value="METHYLTRANSFERASE DOMAIN-CONTAINING PROTEIN"/>
    <property type="match status" value="1"/>
</dbReference>
<dbReference type="CDD" id="cd02440">
    <property type="entry name" value="AdoMet_MTases"/>
    <property type="match status" value="1"/>
</dbReference>
<name>A0A6M1SWY8_9BACT</name>
<keyword evidence="3" id="KW-0949">S-adenosyl-L-methionine</keyword>
<dbReference type="Pfam" id="PF13649">
    <property type="entry name" value="Methyltransf_25"/>
    <property type="match status" value="1"/>
</dbReference>
<organism evidence="6 7">
    <name type="scientific">Halalkalibaculum roseum</name>
    <dbReference type="NCBI Taxonomy" id="2709311"/>
    <lineage>
        <taxon>Bacteria</taxon>
        <taxon>Pseudomonadati</taxon>
        <taxon>Balneolota</taxon>
        <taxon>Balneolia</taxon>
        <taxon>Balneolales</taxon>
        <taxon>Balneolaceae</taxon>
        <taxon>Halalkalibaculum</taxon>
    </lineage>
</organism>
<evidence type="ECO:0000256" key="2">
    <source>
        <dbReference type="ARBA" id="ARBA00022679"/>
    </source>
</evidence>
<reference evidence="6 7" key="1">
    <citation type="submission" date="2020-02" db="EMBL/GenBank/DDBJ databases">
        <title>Balneolaceae bacterium YR4-1, complete genome.</title>
        <authorList>
            <person name="Li Y."/>
            <person name="Wu S."/>
        </authorList>
    </citation>
    <scope>NUCLEOTIDE SEQUENCE [LARGE SCALE GENOMIC DNA]</scope>
    <source>
        <strain evidence="6 7">YR4-1</strain>
    </source>
</reference>
<keyword evidence="1 6" id="KW-0489">Methyltransferase</keyword>
<evidence type="ECO:0000256" key="4">
    <source>
        <dbReference type="SAM" id="SignalP"/>
    </source>
</evidence>
<dbReference type="InterPro" id="IPR029063">
    <property type="entry name" value="SAM-dependent_MTases_sf"/>
</dbReference>
<protein>
    <submittedName>
        <fullName evidence="6">Class I SAM-dependent methyltransferase</fullName>
    </submittedName>
</protein>
<feature type="chain" id="PRO_5026977687" evidence="4">
    <location>
        <begin position="30"/>
        <end position="280"/>
    </location>
</feature>
<dbReference type="RefSeq" id="WP_165141409.1">
    <property type="nucleotide sequence ID" value="NZ_JAALLT010000003.1"/>
</dbReference>
<evidence type="ECO:0000313" key="6">
    <source>
        <dbReference type="EMBL" id="NGP76718.1"/>
    </source>
</evidence>
<dbReference type="Gene3D" id="3.40.50.150">
    <property type="entry name" value="Vaccinia Virus protein VP39"/>
    <property type="match status" value="1"/>
</dbReference>
<dbReference type="PANTHER" id="PTHR13610">
    <property type="entry name" value="METHYLTRANSFERASE DOMAIN-CONTAINING PROTEIN"/>
    <property type="match status" value="1"/>
</dbReference>
<dbReference type="AlphaFoldDB" id="A0A6M1SWY8"/>
<keyword evidence="2 6" id="KW-0808">Transferase</keyword>
<evidence type="ECO:0000256" key="1">
    <source>
        <dbReference type="ARBA" id="ARBA00022603"/>
    </source>
</evidence>
<evidence type="ECO:0000313" key="7">
    <source>
        <dbReference type="Proteomes" id="UP000473278"/>
    </source>
</evidence>
<dbReference type="GO" id="GO:0032259">
    <property type="term" value="P:methylation"/>
    <property type="evidence" value="ECO:0007669"/>
    <property type="project" value="UniProtKB-KW"/>
</dbReference>
<proteinExistence type="predicted"/>
<dbReference type="EMBL" id="JAALLT010000003">
    <property type="protein sequence ID" value="NGP76718.1"/>
    <property type="molecule type" value="Genomic_DNA"/>
</dbReference>
<dbReference type="InterPro" id="IPR026170">
    <property type="entry name" value="FAM173A/B"/>
</dbReference>
<dbReference type="GO" id="GO:0016279">
    <property type="term" value="F:protein-lysine N-methyltransferase activity"/>
    <property type="evidence" value="ECO:0007669"/>
    <property type="project" value="InterPro"/>
</dbReference>
<keyword evidence="7" id="KW-1185">Reference proteome</keyword>
<evidence type="ECO:0000256" key="3">
    <source>
        <dbReference type="ARBA" id="ARBA00022691"/>
    </source>
</evidence>
<evidence type="ECO:0000259" key="5">
    <source>
        <dbReference type="Pfam" id="PF13649"/>
    </source>
</evidence>
<sequence length="280" mass="31403">MNNAKNSCSKLLIPLLLFFLTFTTLEVKAQDLDVPYVPTPQKVVERMLDLADVNSSDYVIDLGSGDGRIVITAAKRGATGHGIDLDPQRISEARTNAVNANVADRVMFMEANIFNTDFSNASVITMYLLPTVNEKLRPELLDKLEPGTRVVSHSFDMDEWEADKEVIVNDNQGSGTHDIYFWVIPAKVEGSWSWQTDDKNFTMNVTQRFQEISANLSDSQGNSYRVEAADLRGKRINIRAVNGDVRYILSGRVEGDEIIGVQQQHTQENKSFTNWRAGKQ</sequence>
<dbReference type="SUPFAM" id="SSF53335">
    <property type="entry name" value="S-adenosyl-L-methionine-dependent methyltransferases"/>
    <property type="match status" value="1"/>
</dbReference>
<gene>
    <name evidence="6" type="ORF">G3570_08740</name>
</gene>